<organism evidence="2 3">
    <name type="scientific">Patellaria atrata CBS 101060</name>
    <dbReference type="NCBI Taxonomy" id="1346257"/>
    <lineage>
        <taxon>Eukaryota</taxon>
        <taxon>Fungi</taxon>
        <taxon>Dikarya</taxon>
        <taxon>Ascomycota</taxon>
        <taxon>Pezizomycotina</taxon>
        <taxon>Dothideomycetes</taxon>
        <taxon>Dothideomycetes incertae sedis</taxon>
        <taxon>Patellariales</taxon>
        <taxon>Patellariaceae</taxon>
        <taxon>Patellaria</taxon>
    </lineage>
</organism>
<dbReference type="GO" id="GO:0032259">
    <property type="term" value="P:methylation"/>
    <property type="evidence" value="ECO:0007669"/>
    <property type="project" value="UniProtKB-KW"/>
</dbReference>
<dbReference type="PANTHER" id="PTHR43861">
    <property type="entry name" value="TRANS-ACONITATE 2-METHYLTRANSFERASE-RELATED"/>
    <property type="match status" value="1"/>
</dbReference>
<dbReference type="InterPro" id="IPR029063">
    <property type="entry name" value="SAM-dependent_MTases_sf"/>
</dbReference>
<dbReference type="SUPFAM" id="SSF53335">
    <property type="entry name" value="S-adenosyl-L-methionine-dependent methyltransferases"/>
    <property type="match status" value="1"/>
</dbReference>
<name>A0A9P4S4S9_9PEZI</name>
<sequence>MSDQATEKDRWSSKTYTSSASFVPKLTNKVLSFLPAPGTSSFNILDIGCGDGVLTSKLLTLYPDANIIGLDSSPSMIETATQNYPKISFQIQDCTDLLAAIKNAAPDLATESYDIIFSNAAMHWILREKSCRSEFFAAMNALLKTNGLFVFEMGGWGNIAELHTALVAALVAHGIPVSEGREASPWFFPSDRWMEEMLQSVGFAVEELELELRPTRLDERRGEDGGVGGWVRLMGQHFLEKVEEKKRESVVQYVEELLNDVVKREEDEEGEWVGYVRLRGKGRKL</sequence>
<evidence type="ECO:0000313" key="3">
    <source>
        <dbReference type="Proteomes" id="UP000799429"/>
    </source>
</evidence>
<proteinExistence type="predicted"/>
<keyword evidence="3" id="KW-1185">Reference proteome</keyword>
<gene>
    <name evidence="2" type="ORF">M501DRAFT_1026088</name>
</gene>
<dbReference type="Gene3D" id="3.40.50.150">
    <property type="entry name" value="Vaccinia Virus protein VP39"/>
    <property type="match status" value="1"/>
</dbReference>
<dbReference type="Proteomes" id="UP000799429">
    <property type="component" value="Unassembled WGS sequence"/>
</dbReference>
<dbReference type="GO" id="GO:0008168">
    <property type="term" value="F:methyltransferase activity"/>
    <property type="evidence" value="ECO:0007669"/>
    <property type="project" value="UniProtKB-KW"/>
</dbReference>
<evidence type="ECO:0000259" key="1">
    <source>
        <dbReference type="Pfam" id="PF13847"/>
    </source>
</evidence>
<evidence type="ECO:0000313" key="2">
    <source>
        <dbReference type="EMBL" id="KAF2836222.1"/>
    </source>
</evidence>
<dbReference type="InterPro" id="IPR025714">
    <property type="entry name" value="Methyltranfer_dom"/>
</dbReference>
<protein>
    <submittedName>
        <fullName evidence="2">S-adenosyl-L-methionine-dependent methyltransferase</fullName>
    </submittedName>
</protein>
<dbReference type="OrthoDB" id="6329284at2759"/>
<dbReference type="Pfam" id="PF13847">
    <property type="entry name" value="Methyltransf_31"/>
    <property type="match status" value="1"/>
</dbReference>
<dbReference type="AlphaFoldDB" id="A0A9P4S4S9"/>
<keyword evidence="2" id="KW-0808">Transferase</keyword>
<comment type="caution">
    <text evidence="2">The sequence shown here is derived from an EMBL/GenBank/DDBJ whole genome shotgun (WGS) entry which is preliminary data.</text>
</comment>
<feature type="domain" description="Methyltransferase" evidence="1">
    <location>
        <begin position="41"/>
        <end position="152"/>
    </location>
</feature>
<keyword evidence="2" id="KW-0489">Methyltransferase</keyword>
<accession>A0A9P4S4S9</accession>
<dbReference type="EMBL" id="MU006104">
    <property type="protein sequence ID" value="KAF2836222.1"/>
    <property type="molecule type" value="Genomic_DNA"/>
</dbReference>
<dbReference type="CDD" id="cd02440">
    <property type="entry name" value="AdoMet_MTases"/>
    <property type="match status" value="1"/>
</dbReference>
<reference evidence="2" key="1">
    <citation type="journal article" date="2020" name="Stud. Mycol.">
        <title>101 Dothideomycetes genomes: a test case for predicting lifestyles and emergence of pathogens.</title>
        <authorList>
            <person name="Haridas S."/>
            <person name="Albert R."/>
            <person name="Binder M."/>
            <person name="Bloem J."/>
            <person name="Labutti K."/>
            <person name="Salamov A."/>
            <person name="Andreopoulos B."/>
            <person name="Baker S."/>
            <person name="Barry K."/>
            <person name="Bills G."/>
            <person name="Bluhm B."/>
            <person name="Cannon C."/>
            <person name="Castanera R."/>
            <person name="Culley D."/>
            <person name="Daum C."/>
            <person name="Ezra D."/>
            <person name="Gonzalez J."/>
            <person name="Henrissat B."/>
            <person name="Kuo A."/>
            <person name="Liang C."/>
            <person name="Lipzen A."/>
            <person name="Lutzoni F."/>
            <person name="Magnuson J."/>
            <person name="Mondo S."/>
            <person name="Nolan M."/>
            <person name="Ohm R."/>
            <person name="Pangilinan J."/>
            <person name="Park H.-J."/>
            <person name="Ramirez L."/>
            <person name="Alfaro M."/>
            <person name="Sun H."/>
            <person name="Tritt A."/>
            <person name="Yoshinaga Y."/>
            <person name="Zwiers L.-H."/>
            <person name="Turgeon B."/>
            <person name="Goodwin S."/>
            <person name="Spatafora J."/>
            <person name="Crous P."/>
            <person name="Grigoriev I."/>
        </authorList>
    </citation>
    <scope>NUCLEOTIDE SEQUENCE</scope>
    <source>
        <strain evidence="2">CBS 101060</strain>
    </source>
</reference>
<dbReference type="PANTHER" id="PTHR43861:SF1">
    <property type="entry name" value="TRANS-ACONITATE 2-METHYLTRANSFERASE"/>
    <property type="match status" value="1"/>
</dbReference>